<feature type="domain" description="Penicillin-binding protein transpeptidase" evidence="10">
    <location>
        <begin position="351"/>
        <end position="620"/>
    </location>
</feature>
<dbReference type="InterPro" id="IPR012338">
    <property type="entry name" value="Beta-lactam/transpept-like"/>
</dbReference>
<dbReference type="Proteomes" id="UP001316189">
    <property type="component" value="Chromosome"/>
</dbReference>
<dbReference type="SUPFAM" id="SSF56601">
    <property type="entry name" value="beta-lactamase/transpeptidase-like"/>
    <property type="match status" value="1"/>
</dbReference>
<comment type="catalytic activity">
    <reaction evidence="8">
        <text>[GlcNAc-(1-&gt;4)-Mur2Ac(oyl-L-Ala-gamma-D-Glu-L-Lys-D-Ala-D-Ala)](n)-di-trans,octa-cis-undecaprenyl diphosphate + beta-D-GlcNAc-(1-&gt;4)-Mur2Ac(oyl-L-Ala-gamma-D-Glu-L-Lys-D-Ala-D-Ala)-di-trans,octa-cis-undecaprenyl diphosphate = [GlcNAc-(1-&gt;4)-Mur2Ac(oyl-L-Ala-gamma-D-Glu-L-Lys-D-Ala-D-Ala)](n+1)-di-trans,octa-cis-undecaprenyl diphosphate + di-trans,octa-cis-undecaprenyl diphosphate + H(+)</text>
        <dbReference type="Rhea" id="RHEA:23708"/>
        <dbReference type="Rhea" id="RHEA-COMP:9602"/>
        <dbReference type="Rhea" id="RHEA-COMP:9603"/>
        <dbReference type="ChEBI" id="CHEBI:15378"/>
        <dbReference type="ChEBI" id="CHEBI:58405"/>
        <dbReference type="ChEBI" id="CHEBI:60033"/>
        <dbReference type="ChEBI" id="CHEBI:78435"/>
        <dbReference type="EC" id="2.4.99.28"/>
    </reaction>
</comment>
<dbReference type="RefSeq" id="WP_256813654.1">
    <property type="nucleotide sequence ID" value="NZ_CP101988.1"/>
</dbReference>
<feature type="region of interest" description="Disordered" evidence="9">
    <location>
        <begin position="731"/>
        <end position="757"/>
    </location>
</feature>
<dbReference type="Gene3D" id="3.40.710.10">
    <property type="entry name" value="DD-peptidase/beta-lactamase superfamily"/>
    <property type="match status" value="1"/>
</dbReference>
<dbReference type="InterPro" id="IPR001264">
    <property type="entry name" value="Glyco_trans_51"/>
</dbReference>
<feature type="domain" description="Glycosyl transferase family 51" evidence="11">
    <location>
        <begin position="51"/>
        <end position="242"/>
    </location>
</feature>
<dbReference type="Gene3D" id="1.10.3810.10">
    <property type="entry name" value="Biosynthetic peptidoglycan transglycosylase-like"/>
    <property type="match status" value="1"/>
</dbReference>
<evidence type="ECO:0000256" key="7">
    <source>
        <dbReference type="ARBA" id="ARBA00034000"/>
    </source>
</evidence>
<evidence type="ECO:0000259" key="11">
    <source>
        <dbReference type="Pfam" id="PF00912"/>
    </source>
</evidence>
<comment type="catalytic activity">
    <reaction evidence="7">
        <text>Preferential cleavage: (Ac)2-L-Lys-D-Ala-|-D-Ala. Also transpeptidation of peptidyl-alanyl moieties that are N-acyl substituents of D-alanine.</text>
        <dbReference type="EC" id="3.4.16.4"/>
    </reaction>
</comment>
<accession>A0ABY5L0N8</accession>
<dbReference type="Pfam" id="PF00912">
    <property type="entry name" value="Transgly"/>
    <property type="match status" value="1"/>
</dbReference>
<keyword evidence="3" id="KW-0328">Glycosyltransferase</keyword>
<organism evidence="12 13">
    <name type="scientific">Cellulomonas chengniuliangii</name>
    <dbReference type="NCBI Taxonomy" id="2968084"/>
    <lineage>
        <taxon>Bacteria</taxon>
        <taxon>Bacillati</taxon>
        <taxon>Actinomycetota</taxon>
        <taxon>Actinomycetes</taxon>
        <taxon>Micrococcales</taxon>
        <taxon>Cellulomonadaceae</taxon>
        <taxon>Cellulomonas</taxon>
    </lineage>
</organism>
<dbReference type="Gene3D" id="3.30.10.20">
    <property type="match status" value="1"/>
</dbReference>
<dbReference type="InterPro" id="IPR005543">
    <property type="entry name" value="PASTA_dom"/>
</dbReference>
<keyword evidence="1" id="KW-0121">Carboxypeptidase</keyword>
<evidence type="ECO:0000313" key="12">
    <source>
        <dbReference type="EMBL" id="UUI75021.1"/>
    </source>
</evidence>
<evidence type="ECO:0000313" key="13">
    <source>
        <dbReference type="Proteomes" id="UP001316189"/>
    </source>
</evidence>
<evidence type="ECO:0000256" key="4">
    <source>
        <dbReference type="ARBA" id="ARBA00022679"/>
    </source>
</evidence>
<dbReference type="EMBL" id="CP101988">
    <property type="protein sequence ID" value="UUI75021.1"/>
    <property type="molecule type" value="Genomic_DNA"/>
</dbReference>
<evidence type="ECO:0000256" key="5">
    <source>
        <dbReference type="ARBA" id="ARBA00022801"/>
    </source>
</evidence>
<dbReference type="InterPro" id="IPR001460">
    <property type="entry name" value="PCN-bd_Tpept"/>
</dbReference>
<dbReference type="CDD" id="cd06577">
    <property type="entry name" value="PASTA_pknB"/>
    <property type="match status" value="1"/>
</dbReference>
<gene>
    <name evidence="12" type="ORF">NP064_14760</name>
</gene>
<sequence>MGGLLAAGLVLPAVMALKGTAGVTSTAFDSLPSELDVKAVSEKSVMLAADGTILAEFYAEDREAVPLDAIAPAMQEAVIATEDKRFYEHGGIDPTGMLRAVARNASGSSTQGASTLTQQYVKNVLIESALRDGDRAAAADAREAQGTEGYGRKLREAKLAVSLEKVTSKDKILENYLNIAQFGIAVYGVEAASQRYFGKPASELGYLEAATLAGVTQSPTKWDPVKNPEASQGRRDVVLGLMREQGYITPEEHDQGVATPLADYLRPQDSKLSCMAAGAQVPGSGYFCDYVTKVVKNDPAFGETVDDRLELLYRGGLTITTTLDPREQALADAEVKNGIPVDDPSGVSSAISVVEPGTGRITAMAQNRVYNSASDAPPRETSTNFNTDTGYGGSSGFAPGSTFKPFTLLQWLREGHSLDEVVDASPMSYPIRAFPAPCVRVGREIYSFGNAEGSASGPMSVIDATRNSVNSAYIAMATKLNLCSIMEGAASLGIVQGGNGKPFDPLPANVLGSQSVAPLRMAAAFAAFSAGGVYCKPVAITNVSTPDGSQIPVPAPDCTQAIEPSIAAQLNYALGNVWSGTGKSLGARPYPASGKTGTTSHNEDTWFVGYNPVRSAAVWVGFSEGFIPVQNMVINGKAVKYTYGATIAGPTWVRYMDQAMEGASVPDFGGIGPVVLDGRLVSTPNVVGLAIEEAAAVLEYSGFTVAVGDAVPALTPADTVGAQDVTGSAMKGSTVTINPSTGSPPADEGMTLPTGGE</sequence>
<dbReference type="PANTHER" id="PTHR32282:SF33">
    <property type="entry name" value="PEPTIDOGLYCAN GLYCOSYLTRANSFERASE"/>
    <property type="match status" value="1"/>
</dbReference>
<reference evidence="12 13" key="1">
    <citation type="submission" date="2022-07" db="EMBL/GenBank/DDBJ databases">
        <title>Novel species in genus cellulomonas.</title>
        <authorList>
            <person name="Ye L."/>
        </authorList>
    </citation>
    <scope>NUCLEOTIDE SEQUENCE [LARGE SCALE GENOMIC DNA]</scope>
    <source>
        <strain evidence="13">zg-Y338</strain>
    </source>
</reference>
<name>A0ABY5L0N8_9CELL</name>
<feature type="compositionally biased region" description="Polar residues" evidence="9">
    <location>
        <begin position="731"/>
        <end position="743"/>
    </location>
</feature>
<keyword evidence="4" id="KW-0808">Transferase</keyword>
<dbReference type="SUPFAM" id="SSF53955">
    <property type="entry name" value="Lysozyme-like"/>
    <property type="match status" value="1"/>
</dbReference>
<keyword evidence="13" id="KW-1185">Reference proteome</keyword>
<evidence type="ECO:0000259" key="10">
    <source>
        <dbReference type="Pfam" id="PF00905"/>
    </source>
</evidence>
<protein>
    <submittedName>
        <fullName evidence="12">Penicillin-binding protein</fullName>
    </submittedName>
</protein>
<evidence type="ECO:0000256" key="2">
    <source>
        <dbReference type="ARBA" id="ARBA00022670"/>
    </source>
</evidence>
<proteinExistence type="predicted"/>
<evidence type="ECO:0000256" key="8">
    <source>
        <dbReference type="ARBA" id="ARBA00049902"/>
    </source>
</evidence>
<evidence type="ECO:0000256" key="9">
    <source>
        <dbReference type="SAM" id="MobiDB-lite"/>
    </source>
</evidence>
<keyword evidence="6" id="KW-0511">Multifunctional enzyme</keyword>
<evidence type="ECO:0000256" key="3">
    <source>
        <dbReference type="ARBA" id="ARBA00022676"/>
    </source>
</evidence>
<evidence type="ECO:0000256" key="6">
    <source>
        <dbReference type="ARBA" id="ARBA00023268"/>
    </source>
</evidence>
<dbReference type="PANTHER" id="PTHR32282">
    <property type="entry name" value="BINDING PROTEIN TRANSPEPTIDASE, PUTATIVE-RELATED"/>
    <property type="match status" value="1"/>
</dbReference>
<keyword evidence="2" id="KW-0645">Protease</keyword>
<evidence type="ECO:0000256" key="1">
    <source>
        <dbReference type="ARBA" id="ARBA00022645"/>
    </source>
</evidence>
<dbReference type="InterPro" id="IPR050396">
    <property type="entry name" value="Glycosyltr_51/Transpeptidase"/>
</dbReference>
<dbReference type="InterPro" id="IPR036950">
    <property type="entry name" value="PBP_transglycosylase"/>
</dbReference>
<keyword evidence="5" id="KW-0378">Hydrolase</keyword>
<dbReference type="Pfam" id="PF00905">
    <property type="entry name" value="Transpeptidase"/>
    <property type="match status" value="1"/>
</dbReference>
<dbReference type="InterPro" id="IPR023346">
    <property type="entry name" value="Lysozyme-like_dom_sf"/>
</dbReference>